<dbReference type="InterPro" id="IPR036770">
    <property type="entry name" value="Ankyrin_rpt-contain_sf"/>
</dbReference>
<dbReference type="PROSITE" id="PS50297">
    <property type="entry name" value="ANK_REP_REGION"/>
    <property type="match status" value="1"/>
</dbReference>
<keyword evidence="1" id="KW-0677">Repeat</keyword>
<dbReference type="Proteomes" id="UP001332243">
    <property type="component" value="Unassembled WGS sequence"/>
</dbReference>
<evidence type="ECO:0000256" key="1">
    <source>
        <dbReference type="ARBA" id="ARBA00022737"/>
    </source>
</evidence>
<keyword evidence="2 3" id="KW-0040">ANK repeat</keyword>
<dbReference type="SUPFAM" id="SSF48403">
    <property type="entry name" value="Ankyrin repeat"/>
    <property type="match status" value="1"/>
</dbReference>
<accession>A0ABU7RYM5</accession>
<feature type="region of interest" description="Disordered" evidence="4">
    <location>
        <begin position="82"/>
        <end position="101"/>
    </location>
</feature>
<feature type="repeat" description="ANK" evidence="3">
    <location>
        <begin position="469"/>
        <end position="501"/>
    </location>
</feature>
<evidence type="ECO:0000256" key="3">
    <source>
        <dbReference type="PROSITE-ProRule" id="PRU00023"/>
    </source>
</evidence>
<gene>
    <name evidence="5" type="ORF">V1633_24370</name>
</gene>
<reference evidence="5 6" key="1">
    <citation type="submission" date="2024-01" db="EMBL/GenBank/DDBJ databases">
        <title>Genome insights into Plantactinospora sonchi sp. nov.</title>
        <authorList>
            <person name="Wang L."/>
        </authorList>
    </citation>
    <scope>NUCLEOTIDE SEQUENCE [LARGE SCALE GENOMIC DNA]</scope>
    <source>
        <strain evidence="5 6">NEAU-QY2</strain>
    </source>
</reference>
<dbReference type="SMART" id="SM00248">
    <property type="entry name" value="ANK"/>
    <property type="match status" value="2"/>
</dbReference>
<dbReference type="PANTHER" id="PTHR24171">
    <property type="entry name" value="ANKYRIN REPEAT DOMAIN-CONTAINING PROTEIN 39-RELATED"/>
    <property type="match status" value="1"/>
</dbReference>
<keyword evidence="6" id="KW-1185">Reference proteome</keyword>
<dbReference type="InterPro" id="IPR002110">
    <property type="entry name" value="Ankyrin_rpt"/>
</dbReference>
<feature type="repeat" description="ANK" evidence="3">
    <location>
        <begin position="436"/>
        <end position="468"/>
    </location>
</feature>
<evidence type="ECO:0000313" key="5">
    <source>
        <dbReference type="EMBL" id="MEE6261623.1"/>
    </source>
</evidence>
<dbReference type="PANTHER" id="PTHR24171:SF8">
    <property type="entry name" value="BRCA1-ASSOCIATED RING DOMAIN PROTEIN 1"/>
    <property type="match status" value="1"/>
</dbReference>
<dbReference type="Pfam" id="PF12796">
    <property type="entry name" value="Ank_2"/>
    <property type="match status" value="1"/>
</dbReference>
<organism evidence="5 6">
    <name type="scientific">Plantactinospora sonchi</name>
    <dbReference type="NCBI Taxonomy" id="1544735"/>
    <lineage>
        <taxon>Bacteria</taxon>
        <taxon>Bacillati</taxon>
        <taxon>Actinomycetota</taxon>
        <taxon>Actinomycetes</taxon>
        <taxon>Micromonosporales</taxon>
        <taxon>Micromonosporaceae</taxon>
        <taxon>Plantactinospora</taxon>
    </lineage>
</organism>
<sequence>MVAAATARRQQGDWRGACAAAGFDVHIDLHDLANRYGTEEAARVEADLTGFAPDLLRQFLPRTPTSMLAPQVRVVLSRRTEPLWTPPPAGQRDGRQRVPSRRPAPVLVATLPESASAPQRVELRVAEVERLPDRWHDLPDWCWHADAVEQRRWAYGASPTRLAWHRPDGTPYRTGEPGRTQWPDDRASEVETIHRLLAENRVLDAYAAAGLTVDLDEEQAWYRWNQWADYELVRLGPTLPLLAAEARRLAGRYACAMLPDGDRNSSLVVDDGPPTVRRTRRGQRLWGPDPFVLRAPIEAGLLNRGLLRRDDLHPLVHEALFPDRVQDWRVPPPAPVPAIRIRCGPDWHALSVTDGRLVAQRHTEQELRRELVLGGLGGPISGCAAAVRAWRTGQGPVPKQIRLIRRDFFALARHGDTDALLALLADGFDPALRDGDGGTLLHWLHRLDHAEMLPLLLAAGLSVDERDRNGDTPLHRAARAAATEVMAALVEAGADAGLPDALGRTPAVVLGQARGRANR</sequence>
<dbReference type="PROSITE" id="PS50088">
    <property type="entry name" value="ANK_REPEAT"/>
    <property type="match status" value="2"/>
</dbReference>
<evidence type="ECO:0000256" key="2">
    <source>
        <dbReference type="ARBA" id="ARBA00023043"/>
    </source>
</evidence>
<dbReference type="EMBL" id="JAZGQK010000021">
    <property type="protein sequence ID" value="MEE6261623.1"/>
    <property type="molecule type" value="Genomic_DNA"/>
</dbReference>
<dbReference type="Gene3D" id="1.25.40.20">
    <property type="entry name" value="Ankyrin repeat-containing domain"/>
    <property type="match status" value="1"/>
</dbReference>
<protein>
    <submittedName>
        <fullName evidence="5">Ankyrin repeat domain-containing protein</fullName>
    </submittedName>
</protein>
<evidence type="ECO:0000313" key="6">
    <source>
        <dbReference type="Proteomes" id="UP001332243"/>
    </source>
</evidence>
<comment type="caution">
    <text evidence="5">The sequence shown here is derived from an EMBL/GenBank/DDBJ whole genome shotgun (WGS) entry which is preliminary data.</text>
</comment>
<proteinExistence type="predicted"/>
<name>A0ABU7RYM5_9ACTN</name>
<dbReference type="RefSeq" id="WP_331216702.1">
    <property type="nucleotide sequence ID" value="NZ_JAZGQK010000021.1"/>
</dbReference>
<evidence type="ECO:0000256" key="4">
    <source>
        <dbReference type="SAM" id="MobiDB-lite"/>
    </source>
</evidence>